<keyword evidence="3" id="KW-0540">Nuclease</keyword>
<dbReference type="GO" id="GO:0005634">
    <property type="term" value="C:nucleus"/>
    <property type="evidence" value="ECO:0007669"/>
    <property type="project" value="UniProtKB-ARBA"/>
</dbReference>
<dbReference type="GO" id="GO:0004519">
    <property type="term" value="F:endonuclease activity"/>
    <property type="evidence" value="ECO:0007669"/>
    <property type="project" value="UniProtKB-KW"/>
</dbReference>
<dbReference type="SUPFAM" id="SSF53098">
    <property type="entry name" value="Ribonuclease H-like"/>
    <property type="match status" value="1"/>
</dbReference>
<evidence type="ECO:0000256" key="4">
    <source>
        <dbReference type="ARBA" id="ARBA00022759"/>
    </source>
</evidence>
<evidence type="ECO:0000256" key="8">
    <source>
        <dbReference type="SAM" id="MobiDB-lite"/>
    </source>
</evidence>
<feature type="domain" description="Integrase catalytic" evidence="10">
    <location>
        <begin position="983"/>
        <end position="1146"/>
    </location>
</feature>
<dbReference type="InterPro" id="IPR002913">
    <property type="entry name" value="START_lipid-bd_dom"/>
</dbReference>
<keyword evidence="7" id="KW-0695">RNA-directed DNA polymerase</keyword>
<dbReference type="InterPro" id="IPR050951">
    <property type="entry name" value="Retrovirus_Pol_polyprotein"/>
</dbReference>
<dbReference type="STRING" id="1849047.A0A3D8QDR1"/>
<evidence type="ECO:0000259" key="9">
    <source>
        <dbReference type="PROSITE" id="PS50848"/>
    </source>
</evidence>
<dbReference type="InterPro" id="IPR012337">
    <property type="entry name" value="RNaseH-like_sf"/>
</dbReference>
<dbReference type="Pfam" id="PF17921">
    <property type="entry name" value="Integrase_H2C2"/>
    <property type="match status" value="1"/>
</dbReference>
<proteinExistence type="predicted"/>
<dbReference type="InterPro" id="IPR000477">
    <property type="entry name" value="RT_dom"/>
</dbReference>
<dbReference type="InterPro" id="IPR043502">
    <property type="entry name" value="DNA/RNA_pol_sf"/>
</dbReference>
<keyword evidence="5" id="KW-0378">Hydrolase</keyword>
<dbReference type="Pfam" id="PF17917">
    <property type="entry name" value="RT_RNaseH"/>
    <property type="match status" value="1"/>
</dbReference>
<dbReference type="Proteomes" id="UP000256645">
    <property type="component" value="Unassembled WGS sequence"/>
</dbReference>
<dbReference type="InterPro" id="IPR041373">
    <property type="entry name" value="RT_RNaseH"/>
</dbReference>
<keyword evidence="4" id="KW-0255">Endonuclease</keyword>
<dbReference type="OrthoDB" id="3563554at2759"/>
<dbReference type="CDD" id="cd09274">
    <property type="entry name" value="RNase_HI_RT_Ty3"/>
    <property type="match status" value="1"/>
</dbReference>
<dbReference type="InterPro" id="IPR041588">
    <property type="entry name" value="Integrase_H2C2"/>
</dbReference>
<dbReference type="InterPro" id="IPR036397">
    <property type="entry name" value="RNaseH_sf"/>
</dbReference>
<evidence type="ECO:0000313" key="11">
    <source>
        <dbReference type="EMBL" id="RDW59800.1"/>
    </source>
</evidence>
<dbReference type="PANTHER" id="PTHR37984:SF5">
    <property type="entry name" value="PROTEIN NYNRIN-LIKE"/>
    <property type="match status" value="1"/>
</dbReference>
<dbReference type="GO" id="GO:0008289">
    <property type="term" value="F:lipid binding"/>
    <property type="evidence" value="ECO:0007669"/>
    <property type="project" value="InterPro"/>
</dbReference>
<evidence type="ECO:0008006" key="13">
    <source>
        <dbReference type="Google" id="ProtNLM"/>
    </source>
</evidence>
<evidence type="ECO:0000256" key="5">
    <source>
        <dbReference type="ARBA" id="ARBA00022801"/>
    </source>
</evidence>
<dbReference type="PANTHER" id="PTHR37984">
    <property type="entry name" value="PROTEIN CBG26694"/>
    <property type="match status" value="1"/>
</dbReference>
<dbReference type="Gene3D" id="3.30.70.270">
    <property type="match status" value="2"/>
</dbReference>
<dbReference type="SUPFAM" id="SSF56672">
    <property type="entry name" value="DNA/RNA polymerases"/>
    <property type="match status" value="1"/>
</dbReference>
<dbReference type="Gene3D" id="3.10.10.10">
    <property type="entry name" value="HIV Type 1 Reverse Transcriptase, subunit A, domain 1"/>
    <property type="match status" value="1"/>
</dbReference>
<protein>
    <recommendedName>
        <fullName evidence="13">Integrase catalytic domain-containing protein</fullName>
    </recommendedName>
</protein>
<evidence type="ECO:0000256" key="6">
    <source>
        <dbReference type="ARBA" id="ARBA00022884"/>
    </source>
</evidence>
<dbReference type="CDD" id="cd01647">
    <property type="entry name" value="RT_LTR"/>
    <property type="match status" value="1"/>
</dbReference>
<feature type="domain" description="START" evidence="9">
    <location>
        <begin position="1115"/>
        <end position="1257"/>
    </location>
</feature>
<evidence type="ECO:0000256" key="1">
    <source>
        <dbReference type="ARBA" id="ARBA00022679"/>
    </source>
</evidence>
<dbReference type="GO" id="GO:0015074">
    <property type="term" value="P:DNA integration"/>
    <property type="evidence" value="ECO:0007669"/>
    <property type="project" value="InterPro"/>
</dbReference>
<evidence type="ECO:0000313" key="12">
    <source>
        <dbReference type="Proteomes" id="UP000256645"/>
    </source>
</evidence>
<keyword evidence="6" id="KW-0694">RNA-binding</keyword>
<name>A0A3D8QDR1_9HELO</name>
<dbReference type="PROSITE" id="PS50994">
    <property type="entry name" value="INTEGRASE"/>
    <property type="match status" value="1"/>
</dbReference>
<keyword evidence="2" id="KW-0548">Nucleotidyltransferase</keyword>
<dbReference type="Pfam" id="PF00078">
    <property type="entry name" value="RVT_1"/>
    <property type="match status" value="1"/>
</dbReference>
<feature type="region of interest" description="Disordered" evidence="8">
    <location>
        <begin position="171"/>
        <end position="210"/>
    </location>
</feature>
<comment type="caution">
    <text evidence="11">The sequence shown here is derived from an EMBL/GenBank/DDBJ whole genome shotgun (WGS) entry which is preliminary data.</text>
</comment>
<dbReference type="Gene3D" id="3.30.420.10">
    <property type="entry name" value="Ribonuclease H-like superfamily/Ribonuclease H"/>
    <property type="match status" value="1"/>
</dbReference>
<evidence type="ECO:0000256" key="2">
    <source>
        <dbReference type="ARBA" id="ARBA00022695"/>
    </source>
</evidence>
<dbReference type="InterPro" id="IPR001584">
    <property type="entry name" value="Integrase_cat-core"/>
</dbReference>
<sequence>MESHLLCTTSRRILSTAPVKPNDAILRARDRFIQHYETLLEGVPTAESRTLKGLKGAFEDSKIHSTPKVIEKWTGEGGVRTAGKRTSGQGRALVLKSSLRAQMRPPNFITKQVRFNARAFVKFIPRNESSKCAEQETAESDLISDFYKGRFFIRANGNEVEELLKTPRVAESNEITIDPRPGPTPPKSKQIDPADAEEYTNSISPPSFPIATPNEEEEAFGEYGKGFPTERRPAEYRRSLSAAGTLECKSWSDQHSGLVGDKVQSDEDHEKLARVLYTWKDIFITEIKDLPRTDIIEHKIPTRQDAVPYVEAPILYTNEEKAWQKKKLPTMVENKLLKHCISPWSARTIHPRKKNNDLRMVHRYIPINAATLKANYPMRRIEDTINALSNPTMKYFFSADAANGYWAVPIYEPHQYKTGFHSSLGQFCYTVMGQGLTGACGTYARLKDTVTGPIPEPQSEEALQDCNPGHTCFSHFVDDDYGAADTFENLLDFLHDHYFPRVKWAKLTLNPIKSVFASSKITMLGHERSAAGIRPTPGRIKDFENWPVPKTDEELQRFLCTLSYFKGFIPGRADHSAILRACVHYKKVVGSIKKGPNKGKPITRKVSTGITWTDKEQESFNAITTAVSRNIMTPGREDRQWHLAVDASKTGLGGCLFQMDSEPPGTLLSKTTNERYVMFLSFALTKSQGNWQTTEREAYAVVRTLQDLRWLIIGSRFPIIVYTDHRAVLSVMKGPDAHGRISRWQNILSEFNLRLKHIPGTELTIADGLSRVTHVKTSDSSDLERHDNLSTEDDGFRYASFAAEATRREGFAAGTPTSITRKGTTEQNIMISDWSEWVSDENYKDIILYRLHAELCFDEVKMSLSRRRYIQRFAMRFILYESPNSAQKRDQDQSSVPEMQYQLHFVEANGKHSRCVLTKHVQRALRELHDCHGHFAESLTKARCIGKYFWPTRTKDIFEYCRSCPSCQALGPVRPTVGLLPIMHIQPLDMIAIDWIGPFSPVSTSGNKYICVIADYATRWVWAKPTKSARAEDSAHIMRSQVVDTFGWPTAVYSDRGKHFTGKGFGKFLDEGNVTQLFAPTSHPASVGFIERIVQLILGGLRSVLQGRDDLIYDWDLCLSNIVHAIRTRAIKIYGFTPSELMVGYNARYVPTRQDLEAEIRKDLLKDEDLRERWLSIWVETTQQTAQLERLATIEEIRNIAARKRLASQETQVEKLSGKFANAPLLQEGDLVLLRRIAQDNQHSHKLEPRFDGLFVITAIQKYGKAVQLADFFSGEDKGKWHVNDVKLFIQSKNKDWKEHFRSNSRVKKAILAKQPRTDEEIAAKARMLREMNSEGQNIHDEEEIGTSDVVEEWFKEFIEFPADTADEEDPGYWVKRSVNLLFR</sequence>
<accession>A0A3D8QDR1</accession>
<evidence type="ECO:0000256" key="3">
    <source>
        <dbReference type="ARBA" id="ARBA00022722"/>
    </source>
</evidence>
<evidence type="ECO:0000256" key="7">
    <source>
        <dbReference type="ARBA" id="ARBA00022918"/>
    </source>
</evidence>
<dbReference type="PROSITE" id="PS50848">
    <property type="entry name" value="START"/>
    <property type="match status" value="1"/>
</dbReference>
<dbReference type="Gene3D" id="1.10.340.70">
    <property type="match status" value="1"/>
</dbReference>
<dbReference type="GO" id="GO:0003723">
    <property type="term" value="F:RNA binding"/>
    <property type="evidence" value="ECO:0007669"/>
    <property type="project" value="UniProtKB-KW"/>
</dbReference>
<keyword evidence="1" id="KW-0808">Transferase</keyword>
<gene>
    <name evidence="11" type="ORF">BP6252_12887</name>
</gene>
<dbReference type="InterPro" id="IPR043128">
    <property type="entry name" value="Rev_trsase/Diguanyl_cyclase"/>
</dbReference>
<dbReference type="GO" id="GO:0016787">
    <property type="term" value="F:hydrolase activity"/>
    <property type="evidence" value="ECO:0007669"/>
    <property type="project" value="UniProtKB-KW"/>
</dbReference>
<keyword evidence="12" id="KW-1185">Reference proteome</keyword>
<dbReference type="Pfam" id="PF00665">
    <property type="entry name" value="rve"/>
    <property type="match status" value="1"/>
</dbReference>
<dbReference type="EMBL" id="PDLM01000016">
    <property type="protein sequence ID" value="RDW59800.1"/>
    <property type="molecule type" value="Genomic_DNA"/>
</dbReference>
<evidence type="ECO:0000259" key="10">
    <source>
        <dbReference type="PROSITE" id="PS50994"/>
    </source>
</evidence>
<organism evidence="11 12">
    <name type="scientific">Coleophoma cylindrospora</name>
    <dbReference type="NCBI Taxonomy" id="1849047"/>
    <lineage>
        <taxon>Eukaryota</taxon>
        <taxon>Fungi</taxon>
        <taxon>Dikarya</taxon>
        <taxon>Ascomycota</taxon>
        <taxon>Pezizomycotina</taxon>
        <taxon>Leotiomycetes</taxon>
        <taxon>Helotiales</taxon>
        <taxon>Dermateaceae</taxon>
        <taxon>Coleophoma</taxon>
    </lineage>
</organism>
<reference evidence="11 12" key="1">
    <citation type="journal article" date="2018" name="IMA Fungus">
        <title>IMA Genome-F 9: Draft genome sequence of Annulohypoxylon stygium, Aspergillus mulundensis, Berkeleyomyces basicola (syn. Thielaviopsis basicola), Ceratocystis smalleyi, two Cercospora beticola strains, Coleophoma cylindrospora, Fusarium fracticaudum, Phialophora cf. hyalina, and Morchella septimelata.</title>
        <authorList>
            <person name="Wingfield B.D."/>
            <person name="Bills G.F."/>
            <person name="Dong Y."/>
            <person name="Huang W."/>
            <person name="Nel W.J."/>
            <person name="Swalarsk-Parry B.S."/>
            <person name="Vaghefi N."/>
            <person name="Wilken P.M."/>
            <person name="An Z."/>
            <person name="de Beer Z.W."/>
            <person name="De Vos L."/>
            <person name="Chen L."/>
            <person name="Duong T.A."/>
            <person name="Gao Y."/>
            <person name="Hammerbacher A."/>
            <person name="Kikkert J.R."/>
            <person name="Li Y."/>
            <person name="Li H."/>
            <person name="Li K."/>
            <person name="Li Q."/>
            <person name="Liu X."/>
            <person name="Ma X."/>
            <person name="Naidoo K."/>
            <person name="Pethybridge S.J."/>
            <person name="Sun J."/>
            <person name="Steenkamp E.T."/>
            <person name="van der Nest M.A."/>
            <person name="van Wyk S."/>
            <person name="Wingfield M.J."/>
            <person name="Xiong C."/>
            <person name="Yue Q."/>
            <person name="Zhang X."/>
        </authorList>
    </citation>
    <scope>NUCLEOTIDE SEQUENCE [LARGE SCALE GENOMIC DNA]</scope>
    <source>
        <strain evidence="11 12">BP6252</strain>
    </source>
</reference>
<dbReference type="GO" id="GO:0003964">
    <property type="term" value="F:RNA-directed DNA polymerase activity"/>
    <property type="evidence" value="ECO:0007669"/>
    <property type="project" value="UniProtKB-KW"/>
</dbReference>